<feature type="compositionally biased region" description="Low complexity" evidence="12">
    <location>
        <begin position="501"/>
        <end position="524"/>
    </location>
</feature>
<proteinExistence type="inferred from homology"/>
<evidence type="ECO:0000256" key="5">
    <source>
        <dbReference type="ARBA" id="ARBA00022729"/>
    </source>
</evidence>
<evidence type="ECO:0000313" key="13">
    <source>
        <dbReference type="EMBL" id="PRP75356.1"/>
    </source>
</evidence>
<evidence type="ECO:0000256" key="10">
    <source>
        <dbReference type="ARBA" id="ARBA00023180"/>
    </source>
</evidence>
<dbReference type="InterPro" id="IPR054497">
    <property type="entry name" value="LPMO_AA14"/>
</dbReference>
<evidence type="ECO:0000256" key="7">
    <source>
        <dbReference type="ARBA" id="ARBA00023008"/>
    </source>
</evidence>
<keyword evidence="6" id="KW-0560">Oxidoreductase</keyword>
<keyword evidence="14" id="KW-1185">Reference proteome</keyword>
<dbReference type="InParanoid" id="A0A2P6MUM9"/>
<dbReference type="AlphaFoldDB" id="A0A2P6MUM9"/>
<keyword evidence="9" id="KW-1015">Disulfide bond</keyword>
<sequence length="578" mass="64619">MNICSINEHSLLEICPTHRRTPEVMNDPHDDVKNEEKTRKRRRQSQHDTIKYLNEYRPQFLFGLTQTIKMVRHDDDSQVTVAQYYRARGLFPLEASSSEICMPNYSGQSPLYTTYNPRRKTTPPVKSQSSRQHMKVLWCVVTSQTRSTRSTRYSFSSKLPSMPAAADDVPRLLDVPMLPVRCPSDITSCQLQLCSTQAQPKISPIGRLLAVLAHMTLSSLPLFCVDFTTRVLIMRSGVVSLLFLTAASAHLATWNPGTYDCGYPDPNSDRPVWPLWQTDKWWWHSSLDCPSNGTQPIPSNSSLKLEFASNKAFTSMGQGLMPDPEQVPDPWQNVNQWGNMHADKYPEDIMGCALAIAYKSDRYSVTPQDFIVFSVVHDCPVRQLQTFQIPPMPPCPPGGCECTWLWINKAHQSYMNPFKCHVTNGDPHLDVPVPTVPTDCTGGTRPCVDSAKTPLFYGVPTQSFAALVPIRDTIFQLSPRYNSTWGFHDGAQDVFPRSAVTTSSTTTSSSSSSTSDEMTKTSTSDEMTKTSSEMTSEGTKTTGAVSKTDVILTQPSNSGQMMHPLLFLMMSLMIILVK</sequence>
<evidence type="ECO:0000256" key="6">
    <source>
        <dbReference type="ARBA" id="ARBA00023002"/>
    </source>
</evidence>
<dbReference type="GO" id="GO:0004497">
    <property type="term" value="F:monooxygenase activity"/>
    <property type="evidence" value="ECO:0007669"/>
    <property type="project" value="UniProtKB-KW"/>
</dbReference>
<comment type="caution">
    <text evidence="13">The sequence shown here is derived from an EMBL/GenBank/DDBJ whole genome shotgun (WGS) entry which is preliminary data.</text>
</comment>
<evidence type="ECO:0000256" key="3">
    <source>
        <dbReference type="ARBA" id="ARBA00022525"/>
    </source>
</evidence>
<keyword evidence="8" id="KW-0503">Monooxygenase</keyword>
<gene>
    <name evidence="13" type="ORF">PROFUN_05667</name>
</gene>
<reference evidence="13 14" key="1">
    <citation type="journal article" date="2018" name="Genome Biol. Evol.">
        <title>Multiple Roots of Fruiting Body Formation in Amoebozoa.</title>
        <authorList>
            <person name="Hillmann F."/>
            <person name="Forbes G."/>
            <person name="Novohradska S."/>
            <person name="Ferling I."/>
            <person name="Riege K."/>
            <person name="Groth M."/>
            <person name="Westermann M."/>
            <person name="Marz M."/>
            <person name="Spaller T."/>
            <person name="Winckler T."/>
            <person name="Schaap P."/>
            <person name="Glockner G."/>
        </authorList>
    </citation>
    <scope>NUCLEOTIDE SEQUENCE [LARGE SCALE GENOMIC DNA]</scope>
    <source>
        <strain evidence="13 14">Jena</strain>
    </source>
</reference>
<dbReference type="GO" id="GO:0046872">
    <property type="term" value="F:metal ion binding"/>
    <property type="evidence" value="ECO:0007669"/>
    <property type="project" value="UniProtKB-KW"/>
</dbReference>
<feature type="compositionally biased region" description="Basic and acidic residues" evidence="12">
    <location>
        <begin position="20"/>
        <end position="38"/>
    </location>
</feature>
<dbReference type="Proteomes" id="UP000241769">
    <property type="component" value="Unassembled WGS sequence"/>
</dbReference>
<keyword evidence="3" id="KW-0964">Secreted</keyword>
<evidence type="ECO:0000256" key="4">
    <source>
        <dbReference type="ARBA" id="ARBA00022723"/>
    </source>
</evidence>
<organism evidence="13 14">
    <name type="scientific">Planoprotostelium fungivorum</name>
    <dbReference type="NCBI Taxonomy" id="1890364"/>
    <lineage>
        <taxon>Eukaryota</taxon>
        <taxon>Amoebozoa</taxon>
        <taxon>Evosea</taxon>
        <taxon>Variosea</taxon>
        <taxon>Cavosteliida</taxon>
        <taxon>Cavosteliaceae</taxon>
        <taxon>Planoprotostelium</taxon>
    </lineage>
</organism>
<feature type="compositionally biased region" description="Polar residues" evidence="12">
    <location>
        <begin position="529"/>
        <end position="543"/>
    </location>
</feature>
<keyword evidence="4" id="KW-0479">Metal-binding</keyword>
<dbReference type="EMBL" id="MDYQ01000395">
    <property type="protein sequence ID" value="PRP75356.1"/>
    <property type="molecule type" value="Genomic_DNA"/>
</dbReference>
<comment type="cofactor">
    <cofactor evidence="1">
        <name>Cu(2+)</name>
        <dbReference type="ChEBI" id="CHEBI:29036"/>
    </cofactor>
</comment>
<evidence type="ECO:0000256" key="8">
    <source>
        <dbReference type="ARBA" id="ARBA00023033"/>
    </source>
</evidence>
<evidence type="ECO:0000256" key="1">
    <source>
        <dbReference type="ARBA" id="ARBA00001973"/>
    </source>
</evidence>
<keyword evidence="7" id="KW-0186">Copper</keyword>
<accession>A0A2P6MUM9</accession>
<evidence type="ECO:0000256" key="9">
    <source>
        <dbReference type="ARBA" id="ARBA00023157"/>
    </source>
</evidence>
<keyword evidence="10" id="KW-0325">Glycoprotein</keyword>
<protein>
    <submittedName>
        <fullName evidence="13">Uncharacterized protein</fullName>
    </submittedName>
</protein>
<dbReference type="Pfam" id="PF22810">
    <property type="entry name" value="LPMO_AA14"/>
    <property type="match status" value="1"/>
</dbReference>
<feature type="region of interest" description="Disordered" evidence="12">
    <location>
        <begin position="498"/>
        <end position="543"/>
    </location>
</feature>
<evidence type="ECO:0000256" key="12">
    <source>
        <dbReference type="SAM" id="MobiDB-lite"/>
    </source>
</evidence>
<evidence type="ECO:0000256" key="11">
    <source>
        <dbReference type="ARBA" id="ARBA00046340"/>
    </source>
</evidence>
<dbReference type="GO" id="GO:0005576">
    <property type="term" value="C:extracellular region"/>
    <property type="evidence" value="ECO:0007669"/>
    <property type="project" value="UniProtKB-SubCell"/>
</dbReference>
<comment type="subcellular location">
    <subcellularLocation>
        <location evidence="2">Secreted</location>
    </subcellularLocation>
</comment>
<feature type="region of interest" description="Disordered" evidence="12">
    <location>
        <begin position="20"/>
        <end position="48"/>
    </location>
</feature>
<evidence type="ECO:0000256" key="2">
    <source>
        <dbReference type="ARBA" id="ARBA00004613"/>
    </source>
</evidence>
<evidence type="ECO:0000313" key="14">
    <source>
        <dbReference type="Proteomes" id="UP000241769"/>
    </source>
</evidence>
<keyword evidence="5" id="KW-0732">Signal</keyword>
<dbReference type="OrthoDB" id="2019572at2759"/>
<comment type="similarity">
    <text evidence="11">Belongs to the polysaccharide monooxygenase AA14 family.</text>
</comment>
<name>A0A2P6MUM9_9EUKA</name>